<dbReference type="Gene3D" id="3.40.640.10">
    <property type="entry name" value="Type I PLP-dependent aspartate aminotransferase-like (Major domain)"/>
    <property type="match status" value="1"/>
</dbReference>
<dbReference type="InterPro" id="IPR051446">
    <property type="entry name" value="HTH_trans_reg/aminotransferase"/>
</dbReference>
<dbReference type="InterPro" id="IPR036390">
    <property type="entry name" value="WH_DNA-bd_sf"/>
</dbReference>
<dbReference type="InterPro" id="IPR015422">
    <property type="entry name" value="PyrdxlP-dep_Trfase_small"/>
</dbReference>
<name>A0A1I2X7B5_9FIRM</name>
<evidence type="ECO:0000313" key="8">
    <source>
        <dbReference type="Proteomes" id="UP000199337"/>
    </source>
</evidence>
<dbReference type="SUPFAM" id="SSF46785">
    <property type="entry name" value="Winged helix' DNA-binding domain"/>
    <property type="match status" value="1"/>
</dbReference>
<dbReference type="Proteomes" id="UP000199337">
    <property type="component" value="Unassembled WGS sequence"/>
</dbReference>
<dbReference type="InterPro" id="IPR015421">
    <property type="entry name" value="PyrdxlP-dep_Trfase_major"/>
</dbReference>
<dbReference type="InterPro" id="IPR015424">
    <property type="entry name" value="PyrdxlP-dep_Trfase"/>
</dbReference>
<dbReference type="InterPro" id="IPR000524">
    <property type="entry name" value="Tscrpt_reg_HTH_GntR"/>
</dbReference>
<keyword evidence="2" id="KW-0663">Pyridoxal phosphate</keyword>
<gene>
    <name evidence="7" type="ORF">SAMN05660649_03799</name>
</gene>
<dbReference type="SUPFAM" id="SSF53383">
    <property type="entry name" value="PLP-dependent transferases"/>
    <property type="match status" value="1"/>
</dbReference>
<dbReference type="EMBL" id="FOOX01000016">
    <property type="protein sequence ID" value="SFH08917.1"/>
    <property type="molecule type" value="Genomic_DNA"/>
</dbReference>
<keyword evidence="7" id="KW-0808">Transferase</keyword>
<reference evidence="8" key="1">
    <citation type="submission" date="2016-10" db="EMBL/GenBank/DDBJ databases">
        <authorList>
            <person name="Varghese N."/>
            <person name="Submissions S."/>
        </authorList>
    </citation>
    <scope>NUCLEOTIDE SEQUENCE [LARGE SCALE GENOMIC DNA]</scope>
    <source>
        <strain evidence="8">DSM 17038</strain>
    </source>
</reference>
<dbReference type="PROSITE" id="PS50949">
    <property type="entry name" value="HTH_GNTR"/>
    <property type="match status" value="1"/>
</dbReference>
<dbReference type="CDD" id="cd00609">
    <property type="entry name" value="AAT_like"/>
    <property type="match status" value="1"/>
</dbReference>
<evidence type="ECO:0000256" key="3">
    <source>
        <dbReference type="ARBA" id="ARBA00023015"/>
    </source>
</evidence>
<dbReference type="CDD" id="cd07377">
    <property type="entry name" value="WHTH_GntR"/>
    <property type="match status" value="1"/>
</dbReference>
<keyword evidence="4 7" id="KW-0238">DNA-binding</keyword>
<proteinExistence type="inferred from homology"/>
<evidence type="ECO:0000259" key="6">
    <source>
        <dbReference type="PROSITE" id="PS50949"/>
    </source>
</evidence>
<sequence>MIGIKKYDQIMNRIMDLIRLETLKDGERVPSVRSMAKQMGVSIMTVLEAYRRLENMGLIESRPQSGYYVCSSALRPTYKLACPPQATRSDIALRTEAVMIPEAVERLLTLALRKDILPLGTGMPEPGYFPSEELSIRLARVARTDPNLINRYCVGRGHHSLVEMIAKWMIEAGCVIPEDEIAVTAGATQALMLAIRSLTRPGDTVAVESPGYYGFYSLLQFFNLKAVEIPCDPQSGLAVDALQTILSRGLKPACLILSPSYSNPTGAVMPDENKEALVELCLKHNLPMIEDDTFGELTFNTYRPRPLKALAPDRVIYVGSFSKILAPGYRVAWLAGGPYTSDILRCHAMSVLATPVATQLALAAYLKDGGLKRHLRLLRKKYKVNASLLQDKIALFFPTGTRTSNPQGGHFLWVELPPGYDAVELSATAANEGISIAPGVLFSSRQHYIRNFRLNFAVNWSKEVDEAIMRLGKLSLNLLGCNTCIIQSRKTE</sequence>
<dbReference type="Pfam" id="PF00155">
    <property type="entry name" value="Aminotran_1_2"/>
    <property type="match status" value="1"/>
</dbReference>
<dbReference type="GO" id="GO:0003700">
    <property type="term" value="F:DNA-binding transcription factor activity"/>
    <property type="evidence" value="ECO:0007669"/>
    <property type="project" value="InterPro"/>
</dbReference>
<dbReference type="SMART" id="SM00345">
    <property type="entry name" value="HTH_GNTR"/>
    <property type="match status" value="1"/>
</dbReference>
<dbReference type="GO" id="GO:0030170">
    <property type="term" value="F:pyridoxal phosphate binding"/>
    <property type="evidence" value="ECO:0007669"/>
    <property type="project" value="InterPro"/>
</dbReference>
<keyword evidence="8" id="KW-1185">Reference proteome</keyword>
<dbReference type="STRING" id="341036.SAMN05660649_03799"/>
<dbReference type="InterPro" id="IPR036388">
    <property type="entry name" value="WH-like_DNA-bd_sf"/>
</dbReference>
<dbReference type="PANTHER" id="PTHR46577">
    <property type="entry name" value="HTH-TYPE TRANSCRIPTIONAL REGULATORY PROTEIN GABR"/>
    <property type="match status" value="1"/>
</dbReference>
<evidence type="ECO:0000256" key="4">
    <source>
        <dbReference type="ARBA" id="ARBA00023125"/>
    </source>
</evidence>
<evidence type="ECO:0000256" key="1">
    <source>
        <dbReference type="ARBA" id="ARBA00005384"/>
    </source>
</evidence>
<keyword evidence="7" id="KW-0032">Aminotransferase</keyword>
<protein>
    <submittedName>
        <fullName evidence="7">DNA-binding transcriptional regulator, MocR family, contains an aminotransferase domain</fullName>
    </submittedName>
</protein>
<dbReference type="Gene3D" id="1.10.10.10">
    <property type="entry name" value="Winged helix-like DNA-binding domain superfamily/Winged helix DNA-binding domain"/>
    <property type="match status" value="1"/>
</dbReference>
<dbReference type="Pfam" id="PF00392">
    <property type="entry name" value="GntR"/>
    <property type="match status" value="1"/>
</dbReference>
<accession>A0A1I2X7B5</accession>
<comment type="similarity">
    <text evidence="1">In the C-terminal section; belongs to the class-I pyridoxal-phosphate-dependent aminotransferase family.</text>
</comment>
<organism evidence="7 8">
    <name type="scientific">Desulfotruncus arcticus DSM 17038</name>
    <dbReference type="NCBI Taxonomy" id="1121424"/>
    <lineage>
        <taxon>Bacteria</taxon>
        <taxon>Bacillati</taxon>
        <taxon>Bacillota</taxon>
        <taxon>Clostridia</taxon>
        <taxon>Eubacteriales</taxon>
        <taxon>Desulfallaceae</taxon>
        <taxon>Desulfotruncus</taxon>
    </lineage>
</organism>
<dbReference type="PANTHER" id="PTHR46577:SF2">
    <property type="entry name" value="TRANSCRIPTIONAL REGULATORY PROTEIN"/>
    <property type="match status" value="1"/>
</dbReference>
<dbReference type="RefSeq" id="WP_092473285.1">
    <property type="nucleotide sequence ID" value="NZ_FOOX01000016.1"/>
</dbReference>
<dbReference type="Gene3D" id="3.90.1150.10">
    <property type="entry name" value="Aspartate Aminotransferase, domain 1"/>
    <property type="match status" value="1"/>
</dbReference>
<keyword evidence="3" id="KW-0805">Transcription regulation</keyword>
<dbReference type="GO" id="GO:0008483">
    <property type="term" value="F:transaminase activity"/>
    <property type="evidence" value="ECO:0007669"/>
    <property type="project" value="UniProtKB-KW"/>
</dbReference>
<keyword evidence="5" id="KW-0804">Transcription</keyword>
<evidence type="ECO:0000256" key="2">
    <source>
        <dbReference type="ARBA" id="ARBA00022898"/>
    </source>
</evidence>
<dbReference type="GO" id="GO:0003677">
    <property type="term" value="F:DNA binding"/>
    <property type="evidence" value="ECO:0007669"/>
    <property type="project" value="UniProtKB-KW"/>
</dbReference>
<dbReference type="AlphaFoldDB" id="A0A1I2X7B5"/>
<dbReference type="InterPro" id="IPR004839">
    <property type="entry name" value="Aminotransferase_I/II_large"/>
</dbReference>
<feature type="domain" description="HTH gntR-type" evidence="6">
    <location>
        <begin position="4"/>
        <end position="72"/>
    </location>
</feature>
<evidence type="ECO:0000313" key="7">
    <source>
        <dbReference type="EMBL" id="SFH08917.1"/>
    </source>
</evidence>
<evidence type="ECO:0000256" key="5">
    <source>
        <dbReference type="ARBA" id="ARBA00023163"/>
    </source>
</evidence>